<dbReference type="GO" id="GO:0006606">
    <property type="term" value="P:protein import into nucleus"/>
    <property type="evidence" value="ECO:0007669"/>
    <property type="project" value="TreeGrafter"/>
</dbReference>
<dbReference type="Proteomes" id="UP001318040">
    <property type="component" value="Chromosome 10"/>
</dbReference>
<feature type="signal peptide" evidence="3">
    <location>
        <begin position="1"/>
        <end position="19"/>
    </location>
</feature>
<evidence type="ECO:0000256" key="1">
    <source>
        <dbReference type="SAM" id="MobiDB-lite"/>
    </source>
</evidence>
<dbReference type="PANTHER" id="PTHR15191">
    <property type="entry name" value="PROTEIN CBG20567"/>
    <property type="match status" value="1"/>
</dbReference>
<evidence type="ECO:0000313" key="4">
    <source>
        <dbReference type="Proteomes" id="UP001318040"/>
    </source>
</evidence>
<sequence>MEALWTILCVLGIAAQTLAQVNFPWDGPGPGMERGYGCDVHNGSCEMCVRDLKCLWCNNSSLCLDYPRGHILPHGLNCSLSDVHWGICWINLEVMLIAAAVVAGVLVITIVVCCCWCCCHCCKQPQSSRDEEQWSREQEVKKRQAQKRKAERRAKQDQIRKKYGLLKDEEAHSLLI</sequence>
<dbReference type="RefSeq" id="XP_032807301.1">
    <property type="nucleotide sequence ID" value="XM_032951410.1"/>
</dbReference>
<keyword evidence="3" id="KW-0732">Signal</keyword>
<dbReference type="PANTHER" id="PTHR15191:SF3">
    <property type="entry name" value="PITUITARY TUMOR-TRANSFORMING GENE PROTEIN-BINDING FACTOR"/>
    <property type="match status" value="1"/>
</dbReference>
<evidence type="ECO:0000313" key="5">
    <source>
        <dbReference type="RefSeq" id="XP_032807301.1"/>
    </source>
</evidence>
<reference evidence="5" key="1">
    <citation type="submission" date="2025-08" db="UniProtKB">
        <authorList>
            <consortium name="RefSeq"/>
        </authorList>
    </citation>
    <scope>IDENTIFICATION</scope>
    <source>
        <tissue evidence="5">Sperm</tissue>
    </source>
</reference>
<gene>
    <name evidence="5" type="primary">LOC116940958</name>
</gene>
<dbReference type="AlphaFoldDB" id="A0AAJ7SYY9"/>
<feature type="chain" id="PRO_5042475264" evidence="3">
    <location>
        <begin position="20"/>
        <end position="176"/>
    </location>
</feature>
<feature type="transmembrane region" description="Helical" evidence="2">
    <location>
        <begin position="94"/>
        <end position="119"/>
    </location>
</feature>
<organism evidence="4 5">
    <name type="scientific">Petromyzon marinus</name>
    <name type="common">Sea lamprey</name>
    <dbReference type="NCBI Taxonomy" id="7757"/>
    <lineage>
        <taxon>Eukaryota</taxon>
        <taxon>Metazoa</taxon>
        <taxon>Chordata</taxon>
        <taxon>Craniata</taxon>
        <taxon>Vertebrata</taxon>
        <taxon>Cyclostomata</taxon>
        <taxon>Hyperoartia</taxon>
        <taxon>Petromyzontiformes</taxon>
        <taxon>Petromyzontidae</taxon>
        <taxon>Petromyzon</taxon>
    </lineage>
</organism>
<evidence type="ECO:0000256" key="2">
    <source>
        <dbReference type="SAM" id="Phobius"/>
    </source>
</evidence>
<dbReference type="InterPro" id="IPR052304">
    <property type="entry name" value="PTTG1IP"/>
</dbReference>
<feature type="compositionally biased region" description="Basic residues" evidence="1">
    <location>
        <begin position="143"/>
        <end position="152"/>
    </location>
</feature>
<dbReference type="KEGG" id="pmrn:116940958"/>
<keyword evidence="4" id="KW-1185">Reference proteome</keyword>
<keyword evidence="2" id="KW-0812">Transmembrane</keyword>
<dbReference type="GeneID" id="116940958"/>
<feature type="region of interest" description="Disordered" evidence="1">
    <location>
        <begin position="131"/>
        <end position="157"/>
    </location>
</feature>
<dbReference type="GO" id="GO:0005634">
    <property type="term" value="C:nucleus"/>
    <property type="evidence" value="ECO:0007669"/>
    <property type="project" value="TreeGrafter"/>
</dbReference>
<feature type="compositionally biased region" description="Basic and acidic residues" evidence="1">
    <location>
        <begin position="131"/>
        <end position="142"/>
    </location>
</feature>
<name>A0AAJ7SYY9_PETMA</name>
<accession>A0AAJ7SYY9</accession>
<keyword evidence="2" id="KW-0472">Membrane</keyword>
<dbReference type="GO" id="GO:0005737">
    <property type="term" value="C:cytoplasm"/>
    <property type="evidence" value="ECO:0007669"/>
    <property type="project" value="TreeGrafter"/>
</dbReference>
<evidence type="ECO:0000256" key="3">
    <source>
        <dbReference type="SAM" id="SignalP"/>
    </source>
</evidence>
<proteinExistence type="predicted"/>
<keyword evidence="2" id="KW-1133">Transmembrane helix</keyword>
<protein>
    <submittedName>
        <fullName evidence="5">Pituitary tumor-transforming gene 1 protein-interacting protein-like</fullName>
    </submittedName>
</protein>